<accession>A0AAD8AE18</accession>
<evidence type="ECO:0000313" key="2">
    <source>
        <dbReference type="Proteomes" id="UP001233999"/>
    </source>
</evidence>
<name>A0AAD8AE18_DIPPU</name>
<gene>
    <name evidence="1" type="ORF">L9F63_011982</name>
</gene>
<sequence>RHDKLIGDEHFSQPAIDNSIRLKPRYVPQSCVCLNNLNLYKKYLAIPKS</sequence>
<protein>
    <submittedName>
        <fullName evidence="1">Uncharacterized protein</fullName>
    </submittedName>
</protein>
<feature type="non-terminal residue" evidence="1">
    <location>
        <position position="49"/>
    </location>
</feature>
<keyword evidence="2" id="KW-1185">Reference proteome</keyword>
<evidence type="ECO:0000313" key="1">
    <source>
        <dbReference type="EMBL" id="KAJ9597000.1"/>
    </source>
</evidence>
<reference evidence="1" key="2">
    <citation type="submission" date="2023-05" db="EMBL/GenBank/DDBJ databases">
        <authorList>
            <person name="Fouks B."/>
        </authorList>
    </citation>
    <scope>NUCLEOTIDE SEQUENCE</scope>
    <source>
        <strain evidence="1">Stay&amp;Tobe</strain>
        <tissue evidence="1">Testes</tissue>
    </source>
</reference>
<dbReference type="EMBL" id="JASPKZ010001950">
    <property type="protein sequence ID" value="KAJ9597000.1"/>
    <property type="molecule type" value="Genomic_DNA"/>
</dbReference>
<proteinExistence type="predicted"/>
<organism evidence="1 2">
    <name type="scientific">Diploptera punctata</name>
    <name type="common">Pacific beetle cockroach</name>
    <dbReference type="NCBI Taxonomy" id="6984"/>
    <lineage>
        <taxon>Eukaryota</taxon>
        <taxon>Metazoa</taxon>
        <taxon>Ecdysozoa</taxon>
        <taxon>Arthropoda</taxon>
        <taxon>Hexapoda</taxon>
        <taxon>Insecta</taxon>
        <taxon>Pterygota</taxon>
        <taxon>Neoptera</taxon>
        <taxon>Polyneoptera</taxon>
        <taxon>Dictyoptera</taxon>
        <taxon>Blattodea</taxon>
        <taxon>Blaberoidea</taxon>
        <taxon>Blaberidae</taxon>
        <taxon>Diplopterinae</taxon>
        <taxon>Diploptera</taxon>
    </lineage>
</organism>
<comment type="caution">
    <text evidence="1">The sequence shown here is derived from an EMBL/GenBank/DDBJ whole genome shotgun (WGS) entry which is preliminary data.</text>
</comment>
<feature type="non-terminal residue" evidence="1">
    <location>
        <position position="1"/>
    </location>
</feature>
<reference evidence="1" key="1">
    <citation type="journal article" date="2023" name="IScience">
        <title>Live-bearing cockroach genome reveals convergent evolutionary mechanisms linked to viviparity in insects and beyond.</title>
        <authorList>
            <person name="Fouks B."/>
            <person name="Harrison M.C."/>
            <person name="Mikhailova A.A."/>
            <person name="Marchal E."/>
            <person name="English S."/>
            <person name="Carruthers M."/>
            <person name="Jennings E.C."/>
            <person name="Chiamaka E.L."/>
            <person name="Frigard R.A."/>
            <person name="Pippel M."/>
            <person name="Attardo G.M."/>
            <person name="Benoit J.B."/>
            <person name="Bornberg-Bauer E."/>
            <person name="Tobe S.S."/>
        </authorList>
    </citation>
    <scope>NUCLEOTIDE SEQUENCE</scope>
    <source>
        <strain evidence="1">Stay&amp;Tobe</strain>
    </source>
</reference>
<dbReference type="Proteomes" id="UP001233999">
    <property type="component" value="Unassembled WGS sequence"/>
</dbReference>
<dbReference type="AlphaFoldDB" id="A0AAD8AE18"/>